<dbReference type="OrthoDB" id="9779730at2"/>
<dbReference type="Pfam" id="PF00294">
    <property type="entry name" value="PfkB"/>
    <property type="match status" value="1"/>
</dbReference>
<reference evidence="4 5" key="1">
    <citation type="submission" date="2017-03" db="EMBL/GenBank/DDBJ databases">
        <title>Comparative genomics of honeybee gut symbionts reveal geographically distinct and subgroup specific antibiotic resistance.</title>
        <authorList>
            <person name="Ludvigsen J."/>
            <person name="Porcellato D."/>
            <person name="Labee-Lund T.M."/>
            <person name="Amdam G.V."/>
            <person name="Rudi K."/>
        </authorList>
    </citation>
    <scope>NUCLEOTIDE SEQUENCE [LARGE SCALE GENOMIC DNA]</scope>
    <source>
        <strain evidence="4 5">A-4-12</strain>
    </source>
</reference>
<name>A0A242NVQ7_9GAMM</name>
<organism evidence="4 5">
    <name type="scientific">Gilliamella apis</name>
    <dbReference type="NCBI Taxonomy" id="1970738"/>
    <lineage>
        <taxon>Bacteria</taxon>
        <taxon>Pseudomonadati</taxon>
        <taxon>Pseudomonadota</taxon>
        <taxon>Gammaproteobacteria</taxon>
        <taxon>Orbales</taxon>
        <taxon>Orbaceae</taxon>
        <taxon>Gilliamella</taxon>
    </lineage>
</organism>
<proteinExistence type="predicted"/>
<keyword evidence="1" id="KW-0808">Transferase</keyword>
<feature type="domain" description="Carbohydrate kinase PfkB" evidence="3">
    <location>
        <begin position="4"/>
        <end position="284"/>
    </location>
</feature>
<dbReference type="SUPFAM" id="SSF53613">
    <property type="entry name" value="Ribokinase-like"/>
    <property type="match status" value="1"/>
</dbReference>
<dbReference type="Gene3D" id="3.40.1190.20">
    <property type="match status" value="1"/>
</dbReference>
<comment type="caution">
    <text evidence="4">The sequence shown here is derived from an EMBL/GenBank/DDBJ whole genome shotgun (WGS) entry which is preliminary data.</text>
</comment>
<evidence type="ECO:0000313" key="5">
    <source>
        <dbReference type="Proteomes" id="UP000194968"/>
    </source>
</evidence>
<dbReference type="PANTHER" id="PTHR10584">
    <property type="entry name" value="SUGAR KINASE"/>
    <property type="match status" value="1"/>
</dbReference>
<gene>
    <name evidence="4" type="ORF">B6D06_06235</name>
</gene>
<sequence length="319" mass="35589">MMTILTVGFACLDLLCFTSSGLELNGSITSDDVVYSGGGSCANTAYLLALWGEDIYHIGHLNNDNHGNQIETELANIGVNTRQFIFSEKMVTPLEAITVDEQNNSYTIISHRLVQPPKLTIAEKNKLAHFVQTVSENKNDIVMLADGYEAELSEYLIEHLPKVKMIMNVDNLSANSLYLAQQADYLIVTEQFASAFVKLKAFHGSDEIKSALKKLRNLTNGKIIIRMNKKDCVYLDHQQVVTISGFNKQAVDDITENDIFQGAFAYGISYGWPLEKTILFANLAIVAANKQKRGRSAMPNLVDINRAGKDLIKDFKYFF</sequence>
<dbReference type="GO" id="GO:0005829">
    <property type="term" value="C:cytosol"/>
    <property type="evidence" value="ECO:0007669"/>
    <property type="project" value="TreeGrafter"/>
</dbReference>
<evidence type="ECO:0000259" key="3">
    <source>
        <dbReference type="Pfam" id="PF00294"/>
    </source>
</evidence>
<dbReference type="InterPro" id="IPR029056">
    <property type="entry name" value="Ribokinase-like"/>
</dbReference>
<dbReference type="GO" id="GO:0016301">
    <property type="term" value="F:kinase activity"/>
    <property type="evidence" value="ECO:0007669"/>
    <property type="project" value="UniProtKB-KW"/>
</dbReference>
<keyword evidence="2" id="KW-0418">Kinase</keyword>
<evidence type="ECO:0000256" key="1">
    <source>
        <dbReference type="ARBA" id="ARBA00022679"/>
    </source>
</evidence>
<evidence type="ECO:0000313" key="4">
    <source>
        <dbReference type="EMBL" id="OTQ49586.1"/>
    </source>
</evidence>
<dbReference type="PANTHER" id="PTHR10584:SF166">
    <property type="entry name" value="RIBOKINASE"/>
    <property type="match status" value="1"/>
</dbReference>
<accession>A0A242NVQ7</accession>
<protein>
    <recommendedName>
        <fullName evidence="3">Carbohydrate kinase PfkB domain-containing protein</fullName>
    </recommendedName>
</protein>
<evidence type="ECO:0000256" key="2">
    <source>
        <dbReference type="ARBA" id="ARBA00022777"/>
    </source>
</evidence>
<dbReference type="EMBL" id="NASK01000094">
    <property type="protein sequence ID" value="OTQ49586.1"/>
    <property type="molecule type" value="Genomic_DNA"/>
</dbReference>
<dbReference type="Proteomes" id="UP000194968">
    <property type="component" value="Unassembled WGS sequence"/>
</dbReference>
<dbReference type="InterPro" id="IPR011611">
    <property type="entry name" value="PfkB_dom"/>
</dbReference>
<dbReference type="AlphaFoldDB" id="A0A242NVQ7"/>